<feature type="compositionally biased region" description="Polar residues" evidence="2">
    <location>
        <begin position="20"/>
        <end position="36"/>
    </location>
</feature>
<organism evidence="3 4">
    <name type="scientific">Oryzias melastigma</name>
    <name type="common">Marine medaka</name>
    <dbReference type="NCBI Taxonomy" id="30732"/>
    <lineage>
        <taxon>Eukaryota</taxon>
        <taxon>Metazoa</taxon>
        <taxon>Chordata</taxon>
        <taxon>Craniata</taxon>
        <taxon>Vertebrata</taxon>
        <taxon>Euteleostomi</taxon>
        <taxon>Actinopterygii</taxon>
        <taxon>Neopterygii</taxon>
        <taxon>Teleostei</taxon>
        <taxon>Neoteleostei</taxon>
        <taxon>Acanthomorphata</taxon>
        <taxon>Ovalentaria</taxon>
        <taxon>Atherinomorphae</taxon>
        <taxon>Beloniformes</taxon>
        <taxon>Adrianichthyidae</taxon>
        <taxon>Oryziinae</taxon>
        <taxon>Oryzias</taxon>
    </lineage>
</organism>
<evidence type="ECO:0000313" key="4">
    <source>
        <dbReference type="Proteomes" id="UP000646548"/>
    </source>
</evidence>
<dbReference type="AlphaFoldDB" id="A0A834F9B4"/>
<evidence type="ECO:0000256" key="2">
    <source>
        <dbReference type="SAM" id="MobiDB-lite"/>
    </source>
</evidence>
<evidence type="ECO:0000256" key="1">
    <source>
        <dbReference type="ARBA" id="ARBA00025778"/>
    </source>
</evidence>
<dbReference type="EMBL" id="WKFB01000448">
    <property type="protein sequence ID" value="KAF6722732.1"/>
    <property type="molecule type" value="Genomic_DNA"/>
</dbReference>
<dbReference type="InterPro" id="IPR026134">
    <property type="entry name" value="MDFI/MDFIC"/>
</dbReference>
<sequence>MQSRHDWQNSRRIVRDDSLTGRTGSMTEIDSLSEFFSTEDTELSDTSVSQSTRKNAPDDHGKPYESKRGAKSIHSSCFVEQEQPTSRHVLLPSSEERCTVPDVSQSVTVIRTQGSQKTISAHTEPGGSDLCAAVLLACLFCRPLDCLLATFRGCNGCIWSFSSFLCGCEPSALQPLQDVVQSFSLCGCPGIRSLVCDCTPCSICLQATECLDLAMEISQMLNH</sequence>
<evidence type="ECO:0000313" key="3">
    <source>
        <dbReference type="EMBL" id="KAF6722732.1"/>
    </source>
</evidence>
<accession>A0A834F9B4</accession>
<dbReference type="Pfam" id="PF15316">
    <property type="entry name" value="MDFI"/>
    <property type="match status" value="1"/>
</dbReference>
<comment type="similarity">
    <text evidence="1">Belongs to the MDFI family.</text>
</comment>
<feature type="compositionally biased region" description="Basic and acidic residues" evidence="2">
    <location>
        <begin position="1"/>
        <end position="19"/>
    </location>
</feature>
<name>A0A834F9B4_ORYME</name>
<gene>
    <name evidence="3" type="ORF">FQA47_010276</name>
</gene>
<feature type="region of interest" description="Disordered" evidence="2">
    <location>
        <begin position="1"/>
        <end position="70"/>
    </location>
</feature>
<protein>
    <recommendedName>
        <fullName evidence="5">MyoD family inhibitor domain containing 2</fullName>
    </recommendedName>
</protein>
<proteinExistence type="inferred from homology"/>
<feature type="compositionally biased region" description="Polar residues" evidence="2">
    <location>
        <begin position="44"/>
        <end position="54"/>
    </location>
</feature>
<dbReference type="Proteomes" id="UP000646548">
    <property type="component" value="Unassembled WGS sequence"/>
</dbReference>
<feature type="compositionally biased region" description="Basic and acidic residues" evidence="2">
    <location>
        <begin position="55"/>
        <end position="68"/>
    </location>
</feature>
<evidence type="ECO:0008006" key="5">
    <source>
        <dbReference type="Google" id="ProtNLM"/>
    </source>
</evidence>
<comment type="caution">
    <text evidence="3">The sequence shown here is derived from an EMBL/GenBank/DDBJ whole genome shotgun (WGS) entry which is preliminary data.</text>
</comment>
<reference evidence="3" key="1">
    <citation type="journal article" name="BMC Genomics">
        <title>Long-read sequencing and de novo genome assembly of marine medaka (Oryzias melastigma).</title>
        <authorList>
            <person name="Liang P."/>
            <person name="Saqib H.S.A."/>
            <person name="Ni X."/>
            <person name="Shen Y."/>
        </authorList>
    </citation>
    <scope>NUCLEOTIDE SEQUENCE</scope>
    <source>
        <strain evidence="3">Bigg-433</strain>
    </source>
</reference>
<dbReference type="GO" id="GO:0010468">
    <property type="term" value="P:regulation of gene expression"/>
    <property type="evidence" value="ECO:0007669"/>
    <property type="project" value="UniProtKB-ARBA"/>
</dbReference>